<evidence type="ECO:0000259" key="9">
    <source>
        <dbReference type="Pfam" id="PF06144"/>
    </source>
</evidence>
<evidence type="ECO:0000256" key="6">
    <source>
        <dbReference type="ARBA" id="ARBA00022932"/>
    </source>
</evidence>
<keyword evidence="4" id="KW-0548">Nucleotidyltransferase</keyword>
<evidence type="ECO:0000256" key="1">
    <source>
        <dbReference type="ARBA" id="ARBA00012417"/>
    </source>
</evidence>
<dbReference type="InterPro" id="IPR005790">
    <property type="entry name" value="DNA_polIII_delta"/>
</dbReference>
<comment type="catalytic activity">
    <reaction evidence="8">
        <text>DNA(n) + a 2'-deoxyribonucleoside 5'-triphosphate = DNA(n+1) + diphosphate</text>
        <dbReference type="Rhea" id="RHEA:22508"/>
        <dbReference type="Rhea" id="RHEA-COMP:17339"/>
        <dbReference type="Rhea" id="RHEA-COMP:17340"/>
        <dbReference type="ChEBI" id="CHEBI:33019"/>
        <dbReference type="ChEBI" id="CHEBI:61560"/>
        <dbReference type="ChEBI" id="CHEBI:173112"/>
        <dbReference type="EC" id="2.7.7.7"/>
    </reaction>
</comment>
<name>A0A6I6CCF8_9MOLU</name>
<dbReference type="GO" id="GO:0006261">
    <property type="term" value="P:DNA-templated DNA replication"/>
    <property type="evidence" value="ECO:0007669"/>
    <property type="project" value="TreeGrafter"/>
</dbReference>
<keyword evidence="12" id="KW-1185">Reference proteome</keyword>
<evidence type="ECO:0000256" key="8">
    <source>
        <dbReference type="ARBA" id="ARBA00049244"/>
    </source>
</evidence>
<feature type="domain" description="DNA polymerase III delta subunit-like C-terminal" evidence="10">
    <location>
        <begin position="197"/>
        <end position="313"/>
    </location>
</feature>
<proteinExistence type="inferred from homology"/>
<dbReference type="GO" id="GO:0009360">
    <property type="term" value="C:DNA polymerase III complex"/>
    <property type="evidence" value="ECO:0007669"/>
    <property type="project" value="InterPro"/>
</dbReference>
<keyword evidence="3" id="KW-0808">Transferase</keyword>
<dbReference type="EC" id="2.7.7.7" evidence="1"/>
<dbReference type="AlphaFoldDB" id="A0A6I6CCF8"/>
<comment type="similarity">
    <text evidence="7">Belongs to the DNA polymerase HolA subunit family.</text>
</comment>
<evidence type="ECO:0000256" key="2">
    <source>
        <dbReference type="ARBA" id="ARBA00017703"/>
    </source>
</evidence>
<dbReference type="RefSeq" id="WP_170264689.1">
    <property type="nucleotide sequence ID" value="NZ_CP046276.1"/>
</dbReference>
<organism evidence="11 12">
    <name type="scientific">Spiroplasma tabanidicola</name>
    <dbReference type="NCBI Taxonomy" id="324079"/>
    <lineage>
        <taxon>Bacteria</taxon>
        <taxon>Bacillati</taxon>
        <taxon>Mycoplasmatota</taxon>
        <taxon>Mollicutes</taxon>
        <taxon>Entomoplasmatales</taxon>
        <taxon>Spiroplasmataceae</taxon>
        <taxon>Spiroplasma</taxon>
    </lineage>
</organism>
<dbReference type="InterPro" id="IPR008921">
    <property type="entry name" value="DNA_pol3_clamp-load_cplx_C"/>
</dbReference>
<dbReference type="Proteomes" id="UP000424468">
    <property type="component" value="Chromosome"/>
</dbReference>
<feature type="domain" description="DNA polymerase III delta N-terminal" evidence="9">
    <location>
        <begin position="3"/>
        <end position="124"/>
    </location>
</feature>
<keyword evidence="6" id="KW-0239">DNA-directed DNA polymerase</keyword>
<accession>A0A6I6CCF8</accession>
<dbReference type="Pfam" id="PF21694">
    <property type="entry name" value="DNA_pol3_delta_C"/>
    <property type="match status" value="1"/>
</dbReference>
<protein>
    <recommendedName>
        <fullName evidence="2">DNA polymerase III subunit delta</fullName>
        <ecNumber evidence="1">2.7.7.7</ecNumber>
    </recommendedName>
</protein>
<dbReference type="SUPFAM" id="SSF48019">
    <property type="entry name" value="post-AAA+ oligomerization domain-like"/>
    <property type="match status" value="1"/>
</dbReference>
<dbReference type="InterPro" id="IPR048466">
    <property type="entry name" value="DNA_pol3_delta-like_C"/>
</dbReference>
<reference evidence="11 12" key="1">
    <citation type="submission" date="2019-11" db="EMBL/GenBank/DDBJ databases">
        <title>Complete genome sequence of Spiroplasma tabanidicola TAUS-1 (DSM 22603).</title>
        <authorList>
            <person name="Huang C.-T."/>
            <person name="Lin Y.-C."/>
            <person name="Kuo C.-H."/>
        </authorList>
    </citation>
    <scope>NUCLEOTIDE SEQUENCE [LARGE SCALE GENOMIC DNA]</scope>
    <source>
        <strain evidence="11 12">TAUS-1</strain>
    </source>
</reference>
<evidence type="ECO:0000256" key="7">
    <source>
        <dbReference type="ARBA" id="ARBA00034754"/>
    </source>
</evidence>
<evidence type="ECO:0000259" key="10">
    <source>
        <dbReference type="Pfam" id="PF21694"/>
    </source>
</evidence>
<dbReference type="Gene3D" id="3.40.50.300">
    <property type="entry name" value="P-loop containing nucleotide triphosphate hydrolases"/>
    <property type="match status" value="1"/>
</dbReference>
<dbReference type="EMBL" id="CP046276">
    <property type="protein sequence ID" value="QGS51958.1"/>
    <property type="molecule type" value="Genomic_DNA"/>
</dbReference>
<dbReference type="NCBIfam" id="TIGR01128">
    <property type="entry name" value="holA"/>
    <property type="match status" value="1"/>
</dbReference>
<keyword evidence="5" id="KW-0235">DNA replication</keyword>
<dbReference type="InterPro" id="IPR027417">
    <property type="entry name" value="P-loop_NTPase"/>
</dbReference>
<dbReference type="InterPro" id="IPR010372">
    <property type="entry name" value="DNA_pol3_delta_N"/>
</dbReference>
<dbReference type="SUPFAM" id="SSF52540">
    <property type="entry name" value="P-loop containing nucleoside triphosphate hydrolases"/>
    <property type="match status" value="1"/>
</dbReference>
<evidence type="ECO:0000313" key="12">
    <source>
        <dbReference type="Proteomes" id="UP000424468"/>
    </source>
</evidence>
<dbReference type="GO" id="GO:0003677">
    <property type="term" value="F:DNA binding"/>
    <property type="evidence" value="ECO:0007669"/>
    <property type="project" value="InterPro"/>
</dbReference>
<evidence type="ECO:0000313" key="11">
    <source>
        <dbReference type="EMBL" id="QGS51958.1"/>
    </source>
</evidence>
<sequence length="320" mass="37880">MFFIYSKDQYLISKQIDKLVKKINVDNDYEIFNYSLIDDSIIEIISQINTYSLFSRKKIIIINDSFFVNENKPQLHKDYDNKYIEKIINNKNPNVDIIFTVKSEKISKKLKIAKLIENNAKTLKVDIPNFDQKYDLVVKKLEKEGLNYNKEAIIYFLDRVIDDVSILVNEVNKLISLNKDITKEVIEDNVFKYYQYNIFELAESFIKNDIKAFLKGWNVYIELNSNMFSFLALLSSQFCLLRNALLLKKMNKNISQISSILNQNPYRVQKLMSENRLDINKINDTIKTLYKLEKNLKNGEIDNKIIPELEFIKLFKREVI</sequence>
<dbReference type="PANTHER" id="PTHR34388:SF1">
    <property type="entry name" value="DNA POLYMERASE III SUBUNIT DELTA"/>
    <property type="match status" value="1"/>
</dbReference>
<gene>
    <name evidence="11" type="primary">holA</name>
    <name evidence="11" type="ORF">STABA_v1c05950</name>
</gene>
<dbReference type="PANTHER" id="PTHR34388">
    <property type="entry name" value="DNA POLYMERASE III SUBUNIT DELTA"/>
    <property type="match status" value="1"/>
</dbReference>
<evidence type="ECO:0000256" key="4">
    <source>
        <dbReference type="ARBA" id="ARBA00022695"/>
    </source>
</evidence>
<evidence type="ECO:0000256" key="3">
    <source>
        <dbReference type="ARBA" id="ARBA00022679"/>
    </source>
</evidence>
<dbReference type="Pfam" id="PF06144">
    <property type="entry name" value="DNA_pol3_delta"/>
    <property type="match status" value="1"/>
</dbReference>
<dbReference type="Gene3D" id="1.20.272.10">
    <property type="match status" value="1"/>
</dbReference>
<dbReference type="GO" id="GO:0003887">
    <property type="term" value="F:DNA-directed DNA polymerase activity"/>
    <property type="evidence" value="ECO:0007669"/>
    <property type="project" value="UniProtKB-KW"/>
</dbReference>
<dbReference type="KEGG" id="stab:STABA_v1c05950"/>
<evidence type="ECO:0000256" key="5">
    <source>
        <dbReference type="ARBA" id="ARBA00022705"/>
    </source>
</evidence>